<gene>
    <name evidence="1" type="ORF">GCM10023167_01780</name>
</gene>
<sequence length="65" mass="7816">MDKPRGQDSFSRSYRFFARIEYILLHVFGPSTGNGRNDPRVRNRREYERRRELHEQWLASQGSST</sequence>
<comment type="caution">
    <text evidence="1">The sequence shown here is derived from an EMBL/GenBank/DDBJ whole genome shotgun (WGS) entry which is preliminary data.</text>
</comment>
<name>A0ABP8J1E6_9MICO</name>
<organism evidence="1 2">
    <name type="scientific">Brevibacterium pityocampae</name>
    <dbReference type="NCBI Taxonomy" id="506594"/>
    <lineage>
        <taxon>Bacteria</taxon>
        <taxon>Bacillati</taxon>
        <taxon>Actinomycetota</taxon>
        <taxon>Actinomycetes</taxon>
        <taxon>Micrococcales</taxon>
        <taxon>Brevibacteriaceae</taxon>
        <taxon>Brevibacterium</taxon>
    </lineage>
</organism>
<evidence type="ECO:0000313" key="2">
    <source>
        <dbReference type="Proteomes" id="UP001500642"/>
    </source>
</evidence>
<protein>
    <submittedName>
        <fullName evidence="1">Uncharacterized protein</fullName>
    </submittedName>
</protein>
<dbReference type="Proteomes" id="UP001500642">
    <property type="component" value="Unassembled WGS sequence"/>
</dbReference>
<dbReference type="EMBL" id="BAABGL010000002">
    <property type="protein sequence ID" value="GAA4382837.1"/>
    <property type="molecule type" value="Genomic_DNA"/>
</dbReference>
<proteinExistence type="predicted"/>
<accession>A0ABP8J1E6</accession>
<keyword evidence="2" id="KW-1185">Reference proteome</keyword>
<evidence type="ECO:0000313" key="1">
    <source>
        <dbReference type="EMBL" id="GAA4382837.1"/>
    </source>
</evidence>
<dbReference type="RefSeq" id="WP_137318552.1">
    <property type="nucleotide sequence ID" value="NZ_BAABGL010000002.1"/>
</dbReference>
<reference evidence="2" key="1">
    <citation type="journal article" date="2019" name="Int. J. Syst. Evol. Microbiol.">
        <title>The Global Catalogue of Microorganisms (GCM) 10K type strain sequencing project: providing services to taxonomists for standard genome sequencing and annotation.</title>
        <authorList>
            <consortium name="The Broad Institute Genomics Platform"/>
            <consortium name="The Broad Institute Genome Sequencing Center for Infectious Disease"/>
            <person name="Wu L."/>
            <person name="Ma J."/>
        </authorList>
    </citation>
    <scope>NUCLEOTIDE SEQUENCE [LARGE SCALE GENOMIC DNA]</scope>
    <source>
        <strain evidence="2">JCM 17808</strain>
    </source>
</reference>